<reference evidence="1 2" key="1">
    <citation type="journal article" date="2014" name="Genome Biol. Evol.">
        <title>The genome of the myxosporean Thelohanellus kitauei shows adaptations to nutrient acquisition within its fish host.</title>
        <authorList>
            <person name="Yang Y."/>
            <person name="Xiong J."/>
            <person name="Zhou Z."/>
            <person name="Huo F."/>
            <person name="Miao W."/>
            <person name="Ran C."/>
            <person name="Liu Y."/>
            <person name="Zhang J."/>
            <person name="Feng J."/>
            <person name="Wang M."/>
            <person name="Wang M."/>
            <person name="Wang L."/>
            <person name="Yao B."/>
        </authorList>
    </citation>
    <scope>NUCLEOTIDE SEQUENCE [LARGE SCALE GENOMIC DNA]</scope>
    <source>
        <strain evidence="1">Wuqing</strain>
    </source>
</reference>
<evidence type="ECO:0000313" key="1">
    <source>
        <dbReference type="EMBL" id="KII66035.1"/>
    </source>
</evidence>
<accession>A0A0C2MNU5</accession>
<dbReference type="Proteomes" id="UP000031668">
    <property type="component" value="Unassembled WGS sequence"/>
</dbReference>
<proteinExistence type="predicted"/>
<name>A0A0C2MNU5_THEKT</name>
<keyword evidence="2" id="KW-1185">Reference proteome</keyword>
<sequence>MSKESELYKMKRTIVSTMFDASISVLFFLDSSLNLYAVRIETNFIKLLARGVMSISFFTTKKLCYYRLYSHMNCYEVDLPIKRYYFDEQFDYSALQLINNTLVIFKEPNMKSIHLSEVIIFNPNIHHHHSDY</sequence>
<dbReference type="AlphaFoldDB" id="A0A0C2MNU5"/>
<organism evidence="1 2">
    <name type="scientific">Thelohanellus kitauei</name>
    <name type="common">Myxosporean</name>
    <dbReference type="NCBI Taxonomy" id="669202"/>
    <lineage>
        <taxon>Eukaryota</taxon>
        <taxon>Metazoa</taxon>
        <taxon>Cnidaria</taxon>
        <taxon>Myxozoa</taxon>
        <taxon>Myxosporea</taxon>
        <taxon>Bivalvulida</taxon>
        <taxon>Platysporina</taxon>
        <taxon>Myxobolidae</taxon>
        <taxon>Thelohanellus</taxon>
    </lineage>
</organism>
<comment type="caution">
    <text evidence="1">The sequence shown here is derived from an EMBL/GenBank/DDBJ whole genome shotgun (WGS) entry which is preliminary data.</text>
</comment>
<gene>
    <name evidence="1" type="ORF">RF11_10140</name>
</gene>
<evidence type="ECO:0000313" key="2">
    <source>
        <dbReference type="Proteomes" id="UP000031668"/>
    </source>
</evidence>
<protein>
    <submittedName>
        <fullName evidence="1">Uncharacterized protein</fullName>
    </submittedName>
</protein>
<dbReference type="EMBL" id="JWZT01003622">
    <property type="protein sequence ID" value="KII66035.1"/>
    <property type="molecule type" value="Genomic_DNA"/>
</dbReference>